<feature type="region of interest" description="Disordered" evidence="1">
    <location>
        <begin position="161"/>
        <end position="186"/>
    </location>
</feature>
<feature type="compositionally biased region" description="Basic and acidic residues" evidence="1">
    <location>
        <begin position="165"/>
        <end position="176"/>
    </location>
</feature>
<accession>A0A0H2R7G9</accession>
<dbReference type="AlphaFoldDB" id="A0A0H2R7G9"/>
<gene>
    <name evidence="2" type="ORF">SCHPADRAFT_655381</name>
</gene>
<dbReference type="EMBL" id="KQ086148">
    <property type="protein sequence ID" value="KLO07307.1"/>
    <property type="molecule type" value="Genomic_DNA"/>
</dbReference>
<proteinExistence type="predicted"/>
<evidence type="ECO:0000256" key="1">
    <source>
        <dbReference type="SAM" id="MobiDB-lite"/>
    </source>
</evidence>
<protein>
    <submittedName>
        <fullName evidence="2">Uncharacterized protein</fullName>
    </submittedName>
</protein>
<reference evidence="2 3" key="1">
    <citation type="submission" date="2015-04" db="EMBL/GenBank/DDBJ databases">
        <title>Complete genome sequence of Schizopora paradoxa KUC8140, a cosmopolitan wood degrader in East Asia.</title>
        <authorList>
            <consortium name="DOE Joint Genome Institute"/>
            <person name="Min B."/>
            <person name="Park H."/>
            <person name="Jang Y."/>
            <person name="Kim J.-J."/>
            <person name="Kim K.H."/>
            <person name="Pangilinan J."/>
            <person name="Lipzen A."/>
            <person name="Riley R."/>
            <person name="Grigoriev I.V."/>
            <person name="Spatafora J.W."/>
            <person name="Choi I.-G."/>
        </authorList>
    </citation>
    <scope>NUCLEOTIDE SEQUENCE [LARGE SCALE GENOMIC DNA]</scope>
    <source>
        <strain evidence="2 3">KUC8140</strain>
    </source>
</reference>
<keyword evidence="3" id="KW-1185">Reference proteome</keyword>
<dbReference type="Proteomes" id="UP000053477">
    <property type="component" value="Unassembled WGS sequence"/>
</dbReference>
<sequence>MNFRRSSAFLCPAIRSPRQKCVKASAVPNHFRSCHNLKISNSKRGCERGWLPVGVVACSYNELRTSSVSPYSKRFEGNAIRCGSAFLGHARGVDSDIFRPLGPNFLQFLSKLRTGANPTCTLSVVNFLELKPEQSRRSISRSLSFVQGYLHVPWPSLPAARPGRKLSENRKYESRRTAGSQHSTSAQSFADANVEVGANLTPVISPSYSKRRLGLSDVTLSLQRAQVHPLSIYLFLSGSVVAQWSVILPPYFLLFVSISPRTTILALGFHGDFWSFSQISTLARN</sequence>
<feature type="compositionally biased region" description="Polar residues" evidence="1">
    <location>
        <begin position="177"/>
        <end position="186"/>
    </location>
</feature>
<organism evidence="2 3">
    <name type="scientific">Schizopora paradoxa</name>
    <dbReference type="NCBI Taxonomy" id="27342"/>
    <lineage>
        <taxon>Eukaryota</taxon>
        <taxon>Fungi</taxon>
        <taxon>Dikarya</taxon>
        <taxon>Basidiomycota</taxon>
        <taxon>Agaricomycotina</taxon>
        <taxon>Agaricomycetes</taxon>
        <taxon>Hymenochaetales</taxon>
        <taxon>Schizoporaceae</taxon>
        <taxon>Schizopora</taxon>
    </lineage>
</organism>
<evidence type="ECO:0000313" key="2">
    <source>
        <dbReference type="EMBL" id="KLO07307.1"/>
    </source>
</evidence>
<name>A0A0H2R7G9_9AGAM</name>
<dbReference type="InParanoid" id="A0A0H2R7G9"/>
<evidence type="ECO:0000313" key="3">
    <source>
        <dbReference type="Proteomes" id="UP000053477"/>
    </source>
</evidence>